<gene>
    <name evidence="2" type="ORF">JKF63_07281</name>
</gene>
<dbReference type="Proteomes" id="UP000674318">
    <property type="component" value="Unassembled WGS sequence"/>
</dbReference>
<name>A0A836LLG9_9TRYP</name>
<dbReference type="EMBL" id="JAFJZO010000004">
    <property type="protein sequence ID" value="KAG5511684.1"/>
    <property type="molecule type" value="Genomic_DNA"/>
</dbReference>
<feature type="region of interest" description="Disordered" evidence="1">
    <location>
        <begin position="151"/>
        <end position="263"/>
    </location>
</feature>
<evidence type="ECO:0000256" key="1">
    <source>
        <dbReference type="SAM" id="MobiDB-lite"/>
    </source>
</evidence>
<dbReference type="KEGG" id="phet:94293298"/>
<keyword evidence="3" id="KW-1185">Reference proteome</keyword>
<sequence length="582" mass="61152">MEQLSAGEWGSLSPLTISDEGARPPPPQRPLGFNYRRDVAHMTSEEPMSLETITIQDSHTTPNVNIQHLHTGEPDIRDSNATSSSGVSPIAIPYMALHNVGCKNTSLKGRKWVIMPMVAGFESNFIANTLQGLLCLPGCVSVMMGEPCVGGSSSGGGGGEPLAVPRSPRSSSPIGVRQDVHGGANGDEEEEECSESLAHARSASPEEADERSLGSSVSSDRSATGDRSPRSPGDDGDAGKGSVAQRGKVVKRRDAGRSTPALRGGIRCQWGTRVKTPASRMYASYVMDHLLHANIHLKTSPCRVRQTSGTHVTDTQVDDAEELESLRGQSATVPRCLAPVALPEKAKSAPQAPIGSKTSTTRSLLGLLLAHATNKEDVCTYTCGTASAACAESSERTEAMECTASVSVSPSPATTATITAVVPPPEKAAVLVGLEEGHSSDDNSPTPSSQEEEEEEEGGGQWGSTENNRAGQASGVRHGAAAARMTNRGVAQDASRYVCFASNSVDNMPSYPLPKLQSEDLVDLAAFMVVRSSLEPDEATDLNLGTHLLGDPHLVQGLPPGQRAALLNRAARLMEAAVFLQV</sequence>
<feature type="region of interest" description="Disordered" evidence="1">
    <location>
        <begin position="1"/>
        <end position="33"/>
    </location>
</feature>
<feature type="region of interest" description="Disordered" evidence="1">
    <location>
        <begin position="436"/>
        <end position="481"/>
    </location>
</feature>
<proteinExistence type="predicted"/>
<accession>A0A836LLG9</accession>
<protein>
    <submittedName>
        <fullName evidence="2">Uncharacterized protein</fullName>
    </submittedName>
</protein>
<dbReference type="RefSeq" id="XP_067759776.1">
    <property type="nucleotide sequence ID" value="XM_067903221.1"/>
</dbReference>
<dbReference type="GeneID" id="94293298"/>
<comment type="caution">
    <text evidence="2">The sequence shown here is derived from an EMBL/GenBank/DDBJ whole genome shotgun (WGS) entry which is preliminary data.</text>
</comment>
<feature type="compositionally biased region" description="Basic and acidic residues" evidence="1">
    <location>
        <begin position="223"/>
        <end position="233"/>
    </location>
</feature>
<reference evidence="2 3" key="1">
    <citation type="submission" date="2021-02" db="EMBL/GenBank/DDBJ databases">
        <title>Porcisia hertigi Genome sequencing and assembly.</title>
        <authorList>
            <person name="Almutairi H."/>
            <person name="Gatherer D."/>
        </authorList>
    </citation>
    <scope>NUCLEOTIDE SEQUENCE [LARGE SCALE GENOMIC DNA]</scope>
    <source>
        <strain evidence="2 3">C119</strain>
    </source>
</reference>
<evidence type="ECO:0000313" key="3">
    <source>
        <dbReference type="Proteomes" id="UP000674318"/>
    </source>
</evidence>
<feature type="compositionally biased region" description="Low complexity" evidence="1">
    <location>
        <begin position="213"/>
        <end position="222"/>
    </location>
</feature>
<organism evidence="2 3">
    <name type="scientific">Porcisia hertigi</name>
    <dbReference type="NCBI Taxonomy" id="2761500"/>
    <lineage>
        <taxon>Eukaryota</taxon>
        <taxon>Discoba</taxon>
        <taxon>Euglenozoa</taxon>
        <taxon>Kinetoplastea</taxon>
        <taxon>Metakinetoplastina</taxon>
        <taxon>Trypanosomatida</taxon>
        <taxon>Trypanosomatidae</taxon>
        <taxon>Leishmaniinae</taxon>
        <taxon>Porcisia</taxon>
    </lineage>
</organism>
<dbReference type="OrthoDB" id="272906at2759"/>
<dbReference type="AlphaFoldDB" id="A0A836LLG9"/>
<evidence type="ECO:0000313" key="2">
    <source>
        <dbReference type="EMBL" id="KAG5511684.1"/>
    </source>
</evidence>